<keyword evidence="5" id="KW-0441">Lipid A biosynthesis</keyword>
<gene>
    <name evidence="13" type="ordered locus">Desac_1562</name>
</gene>
<dbReference type="PANTHER" id="PTHR30561:SF9">
    <property type="entry name" value="4-AMINO-4-DEOXY-L-ARABINOSE-PHOSPHOUNDECAPRENOL FLIPPASE SUBUNIT ARNF-RELATED"/>
    <property type="match status" value="1"/>
</dbReference>
<dbReference type="Proteomes" id="UP000000483">
    <property type="component" value="Chromosome"/>
</dbReference>
<evidence type="ECO:0000256" key="9">
    <source>
        <dbReference type="ARBA" id="ARBA00023098"/>
    </source>
</evidence>
<dbReference type="InterPro" id="IPR000390">
    <property type="entry name" value="Small_drug/metabolite_transptr"/>
</dbReference>
<dbReference type="eggNOG" id="COG2510">
    <property type="taxonomic scope" value="Bacteria"/>
</dbReference>
<dbReference type="KEGG" id="dao:Desac_1562"/>
<dbReference type="RefSeq" id="WP_013706526.1">
    <property type="nucleotide sequence ID" value="NC_015388.1"/>
</dbReference>
<proteinExistence type="predicted"/>
<dbReference type="Gene3D" id="1.10.3730.20">
    <property type="match status" value="1"/>
</dbReference>
<dbReference type="GO" id="GO:0009103">
    <property type="term" value="P:lipopolysaccharide biosynthetic process"/>
    <property type="evidence" value="ECO:0007669"/>
    <property type="project" value="UniProtKB-KW"/>
</dbReference>
<dbReference type="GO" id="GO:0009245">
    <property type="term" value="P:lipid A biosynthetic process"/>
    <property type="evidence" value="ECO:0007669"/>
    <property type="project" value="UniProtKB-KW"/>
</dbReference>
<dbReference type="SUPFAM" id="SSF103481">
    <property type="entry name" value="Multidrug resistance efflux transporter EmrE"/>
    <property type="match status" value="1"/>
</dbReference>
<dbReference type="Pfam" id="PF00892">
    <property type="entry name" value="EamA"/>
    <property type="match status" value="1"/>
</dbReference>
<dbReference type="STRING" id="880072.Desac_1562"/>
<dbReference type="GO" id="GO:0005886">
    <property type="term" value="C:plasma membrane"/>
    <property type="evidence" value="ECO:0007669"/>
    <property type="project" value="UniProtKB-SubCell"/>
</dbReference>
<accession>F2NHT1</accession>
<dbReference type="OrthoDB" id="161540at2"/>
<evidence type="ECO:0000313" key="14">
    <source>
        <dbReference type="Proteomes" id="UP000000483"/>
    </source>
</evidence>
<dbReference type="HOGENOM" id="CLU_131462_2_0_7"/>
<dbReference type="PANTHER" id="PTHR30561">
    <property type="entry name" value="SMR FAMILY PROTON-DEPENDENT DRUG EFFLUX TRANSPORTER SUGE"/>
    <property type="match status" value="1"/>
</dbReference>
<keyword evidence="2" id="KW-1003">Cell membrane</keyword>
<feature type="transmembrane region" description="Helical" evidence="11">
    <location>
        <begin position="47"/>
        <end position="71"/>
    </location>
</feature>
<reference evidence="13 14" key="1">
    <citation type="journal article" date="2011" name="Stand. Genomic Sci.">
        <title>Complete genome sequence of the acetate-degrading sulfate reducer Desulfobacca acetoxidans type strain (ASRB2).</title>
        <authorList>
            <person name="Goker M."/>
            <person name="Teshima H."/>
            <person name="Lapidus A."/>
            <person name="Nolan M."/>
            <person name="Lucas S."/>
            <person name="Hammon N."/>
            <person name="Deshpande S."/>
            <person name="Cheng J.F."/>
            <person name="Tapia R."/>
            <person name="Han C."/>
            <person name="Goodwin L."/>
            <person name="Pitluck S."/>
            <person name="Huntemann M."/>
            <person name="Liolios K."/>
            <person name="Ivanova N."/>
            <person name="Pagani I."/>
            <person name="Mavromatis K."/>
            <person name="Ovchinikova G."/>
            <person name="Pati A."/>
            <person name="Chen A."/>
            <person name="Palaniappan K."/>
            <person name="Land M."/>
            <person name="Hauser L."/>
            <person name="Brambilla E.M."/>
            <person name="Rohde M."/>
            <person name="Spring S."/>
            <person name="Detter J.C."/>
            <person name="Woyke T."/>
            <person name="Bristow J."/>
            <person name="Eisen J.A."/>
            <person name="Markowitz V."/>
            <person name="Hugenholtz P."/>
            <person name="Kyrpides N.C."/>
            <person name="Klenk H.P."/>
        </authorList>
    </citation>
    <scope>NUCLEOTIDE SEQUENCE [LARGE SCALE GENOMIC DNA]</scope>
    <source>
        <strain evidence="14">ATCC 700848 / DSM 11109 / ASRB2</strain>
    </source>
</reference>
<evidence type="ECO:0000256" key="11">
    <source>
        <dbReference type="SAM" id="Phobius"/>
    </source>
</evidence>
<keyword evidence="4" id="KW-0997">Cell inner membrane</keyword>
<evidence type="ECO:0000256" key="5">
    <source>
        <dbReference type="ARBA" id="ARBA00022556"/>
    </source>
</evidence>
<evidence type="ECO:0000256" key="3">
    <source>
        <dbReference type="ARBA" id="ARBA00022516"/>
    </source>
</evidence>
<keyword evidence="10 11" id="KW-0472">Membrane</keyword>
<feature type="domain" description="EamA" evidence="12">
    <location>
        <begin position="52"/>
        <end position="121"/>
    </location>
</feature>
<evidence type="ECO:0000256" key="8">
    <source>
        <dbReference type="ARBA" id="ARBA00022989"/>
    </source>
</evidence>
<protein>
    <recommendedName>
        <fullName evidence="12">EamA domain-containing protein</fullName>
    </recommendedName>
</protein>
<evidence type="ECO:0000313" key="13">
    <source>
        <dbReference type="EMBL" id="AEB09416.1"/>
    </source>
</evidence>
<evidence type="ECO:0000256" key="1">
    <source>
        <dbReference type="ARBA" id="ARBA00004651"/>
    </source>
</evidence>
<feature type="transmembrane region" description="Helical" evidence="11">
    <location>
        <begin position="104"/>
        <end position="121"/>
    </location>
</feature>
<sequence>MTKTLSALLVAVILVSIGDVMLAQGMKKIGAISSYTPVALFRVGVQIFSSLTIITGICCLAGFFFLWLAILSWSELSFVLPLTAMSYVVTALLAIVFLGETISPLRWAGTILICIGVALVTKSGV</sequence>
<feature type="transmembrane region" description="Helical" evidence="11">
    <location>
        <begin position="78"/>
        <end position="98"/>
    </location>
</feature>
<dbReference type="InterPro" id="IPR000620">
    <property type="entry name" value="EamA_dom"/>
</dbReference>
<evidence type="ECO:0000259" key="12">
    <source>
        <dbReference type="Pfam" id="PF00892"/>
    </source>
</evidence>
<dbReference type="AlphaFoldDB" id="F2NHT1"/>
<comment type="subcellular location">
    <subcellularLocation>
        <location evidence="1">Cell membrane</location>
        <topology evidence="1">Multi-pass membrane protein</topology>
    </subcellularLocation>
</comment>
<organism evidence="13 14">
    <name type="scientific">Desulfobacca acetoxidans (strain ATCC 700848 / DSM 11109 / ASRB2)</name>
    <dbReference type="NCBI Taxonomy" id="880072"/>
    <lineage>
        <taxon>Bacteria</taxon>
        <taxon>Pseudomonadati</taxon>
        <taxon>Thermodesulfobacteriota</taxon>
        <taxon>Desulfobaccia</taxon>
        <taxon>Desulfobaccales</taxon>
        <taxon>Desulfobaccaceae</taxon>
        <taxon>Desulfobacca</taxon>
    </lineage>
</organism>
<evidence type="ECO:0000256" key="7">
    <source>
        <dbReference type="ARBA" id="ARBA00022985"/>
    </source>
</evidence>
<reference evidence="14" key="2">
    <citation type="submission" date="2011-03" db="EMBL/GenBank/DDBJ databases">
        <title>The complete genome of Desulfobacca acetoxidans DSM 11109.</title>
        <authorList>
            <consortium name="US DOE Joint Genome Institute (JGI-PGF)"/>
            <person name="Lucas S."/>
            <person name="Copeland A."/>
            <person name="Lapidus A."/>
            <person name="Bruce D."/>
            <person name="Goodwin L."/>
            <person name="Pitluck S."/>
            <person name="Peters L."/>
            <person name="Kyrpides N."/>
            <person name="Mavromatis K."/>
            <person name="Ivanova N."/>
            <person name="Ovchinnikova G."/>
            <person name="Teshima H."/>
            <person name="Detter J.C."/>
            <person name="Han C."/>
            <person name="Land M."/>
            <person name="Hauser L."/>
            <person name="Markowitz V."/>
            <person name="Cheng J.-F."/>
            <person name="Hugenholtz P."/>
            <person name="Woyke T."/>
            <person name="Wu D."/>
            <person name="Spring S."/>
            <person name="Schueler E."/>
            <person name="Brambilla E."/>
            <person name="Klenk H.-P."/>
            <person name="Eisen J.A."/>
        </authorList>
    </citation>
    <scope>NUCLEOTIDE SEQUENCE [LARGE SCALE GENOMIC DNA]</scope>
    <source>
        <strain evidence="14">ATCC 700848 / DSM 11109 / ASRB2</strain>
    </source>
</reference>
<evidence type="ECO:0000256" key="10">
    <source>
        <dbReference type="ARBA" id="ARBA00023136"/>
    </source>
</evidence>
<keyword evidence="6 11" id="KW-0812">Transmembrane</keyword>
<keyword evidence="9" id="KW-0443">Lipid metabolism</keyword>
<keyword evidence="7" id="KW-0448">Lipopolysaccharide biosynthesis</keyword>
<evidence type="ECO:0000256" key="4">
    <source>
        <dbReference type="ARBA" id="ARBA00022519"/>
    </source>
</evidence>
<dbReference type="EMBL" id="CP002629">
    <property type="protein sequence ID" value="AEB09416.1"/>
    <property type="molecule type" value="Genomic_DNA"/>
</dbReference>
<dbReference type="GO" id="GO:0022857">
    <property type="term" value="F:transmembrane transporter activity"/>
    <property type="evidence" value="ECO:0007669"/>
    <property type="project" value="InterPro"/>
</dbReference>
<keyword evidence="3" id="KW-0444">Lipid biosynthesis</keyword>
<dbReference type="InterPro" id="IPR037185">
    <property type="entry name" value="EmrE-like"/>
</dbReference>
<keyword evidence="8 11" id="KW-1133">Transmembrane helix</keyword>
<evidence type="ECO:0000256" key="6">
    <source>
        <dbReference type="ARBA" id="ARBA00022692"/>
    </source>
</evidence>
<evidence type="ECO:0000256" key="2">
    <source>
        <dbReference type="ARBA" id="ARBA00022475"/>
    </source>
</evidence>
<keyword evidence="14" id="KW-1185">Reference proteome</keyword>
<name>F2NHT1_DESAR</name>